<dbReference type="STRING" id="112901.SAMN04488500_12660"/>
<dbReference type="AlphaFoldDB" id="A0A1W2EP63"/>
<gene>
    <name evidence="1" type="ORF">SAMN04488500_12660</name>
</gene>
<accession>A0A1W2EP63</accession>
<dbReference type="Proteomes" id="UP000192738">
    <property type="component" value="Unassembled WGS sequence"/>
</dbReference>
<keyword evidence="2" id="KW-1185">Reference proteome</keyword>
<protein>
    <submittedName>
        <fullName evidence="1">Uncharacterized protein</fullName>
    </submittedName>
</protein>
<evidence type="ECO:0000313" key="1">
    <source>
        <dbReference type="EMBL" id="SMD10918.1"/>
    </source>
</evidence>
<organism evidence="1 2">
    <name type="scientific">Sporomusa malonica</name>
    <dbReference type="NCBI Taxonomy" id="112901"/>
    <lineage>
        <taxon>Bacteria</taxon>
        <taxon>Bacillati</taxon>
        <taxon>Bacillota</taxon>
        <taxon>Negativicutes</taxon>
        <taxon>Selenomonadales</taxon>
        <taxon>Sporomusaceae</taxon>
        <taxon>Sporomusa</taxon>
    </lineage>
</organism>
<sequence length="43" mass="4877">MDLDSKIYVARSRGLVGSAILRRLKNSCFLAAHVFIQNTLRNQ</sequence>
<name>A0A1W2EP63_9FIRM</name>
<proteinExistence type="predicted"/>
<evidence type="ECO:0000313" key="2">
    <source>
        <dbReference type="Proteomes" id="UP000192738"/>
    </source>
</evidence>
<dbReference type="EMBL" id="FWXI01000026">
    <property type="protein sequence ID" value="SMD10918.1"/>
    <property type="molecule type" value="Genomic_DNA"/>
</dbReference>
<reference evidence="1 2" key="1">
    <citation type="submission" date="2017-04" db="EMBL/GenBank/DDBJ databases">
        <authorList>
            <person name="Afonso C.L."/>
            <person name="Miller P.J."/>
            <person name="Scott M.A."/>
            <person name="Spackman E."/>
            <person name="Goraichik I."/>
            <person name="Dimitrov K.M."/>
            <person name="Suarez D.L."/>
            <person name="Swayne D.E."/>
        </authorList>
    </citation>
    <scope>NUCLEOTIDE SEQUENCE [LARGE SCALE GENOMIC DNA]</scope>
    <source>
        <strain evidence="1 2">DSM 5090</strain>
    </source>
</reference>